<evidence type="ECO:0000259" key="2">
    <source>
        <dbReference type="PROSITE" id="PS50164"/>
    </source>
</evidence>
<dbReference type="Proteomes" id="UP000823821">
    <property type="component" value="Unassembled WGS sequence"/>
</dbReference>
<reference evidence="3" key="2">
    <citation type="submission" date="2021-04" db="EMBL/GenBank/DDBJ databases">
        <authorList>
            <person name="Gilroy R."/>
        </authorList>
    </citation>
    <scope>NUCLEOTIDE SEQUENCE</scope>
    <source>
        <strain evidence="3">5032</strain>
    </source>
</reference>
<dbReference type="SUPFAM" id="SSF82771">
    <property type="entry name" value="GIY-YIG endonuclease"/>
    <property type="match status" value="1"/>
</dbReference>
<evidence type="ECO:0000313" key="4">
    <source>
        <dbReference type="Proteomes" id="UP000823821"/>
    </source>
</evidence>
<dbReference type="PANTHER" id="PTHR34477">
    <property type="entry name" value="UPF0213 PROTEIN YHBQ"/>
    <property type="match status" value="1"/>
</dbReference>
<accession>A0A9D2HP32</accession>
<comment type="similarity">
    <text evidence="1">Belongs to the UPF0213 family.</text>
</comment>
<name>A0A9D2HP32_9BACT</name>
<sequence length="88" mass="10046">MTPQSWQVYLVRCADDSLYCGVTTDMERRLAQHNGLRSGGARYTRSRRPVRLEASRTCTSLSEALRLEALVKRTPRARKHLLLQSADL</sequence>
<evidence type="ECO:0000256" key="1">
    <source>
        <dbReference type="ARBA" id="ARBA00007435"/>
    </source>
</evidence>
<dbReference type="Pfam" id="PF01541">
    <property type="entry name" value="GIY-YIG"/>
    <property type="match status" value="1"/>
</dbReference>
<dbReference type="PANTHER" id="PTHR34477:SF1">
    <property type="entry name" value="UPF0213 PROTEIN YHBQ"/>
    <property type="match status" value="1"/>
</dbReference>
<dbReference type="InterPro" id="IPR035901">
    <property type="entry name" value="GIY-YIG_endonuc_sf"/>
</dbReference>
<proteinExistence type="inferred from homology"/>
<feature type="domain" description="GIY-YIG" evidence="2">
    <location>
        <begin position="4"/>
        <end position="82"/>
    </location>
</feature>
<dbReference type="InterPro" id="IPR050190">
    <property type="entry name" value="UPF0213_domain"/>
</dbReference>
<comment type="caution">
    <text evidence="3">The sequence shown here is derived from an EMBL/GenBank/DDBJ whole genome shotgun (WGS) entry which is preliminary data.</text>
</comment>
<dbReference type="Gene3D" id="3.40.1440.10">
    <property type="entry name" value="GIY-YIG endonuclease"/>
    <property type="match status" value="1"/>
</dbReference>
<gene>
    <name evidence="3" type="ORF">H9784_07250</name>
</gene>
<evidence type="ECO:0000313" key="3">
    <source>
        <dbReference type="EMBL" id="HJA79344.1"/>
    </source>
</evidence>
<dbReference type="CDD" id="cd10456">
    <property type="entry name" value="GIY-YIG_UPF0213"/>
    <property type="match status" value="1"/>
</dbReference>
<organism evidence="3 4">
    <name type="scientific">Candidatus Desulfovibrio intestinavium</name>
    <dbReference type="NCBI Taxonomy" id="2838534"/>
    <lineage>
        <taxon>Bacteria</taxon>
        <taxon>Pseudomonadati</taxon>
        <taxon>Thermodesulfobacteriota</taxon>
        <taxon>Desulfovibrionia</taxon>
        <taxon>Desulfovibrionales</taxon>
        <taxon>Desulfovibrionaceae</taxon>
        <taxon>Desulfovibrio</taxon>
    </lineage>
</organism>
<dbReference type="EMBL" id="DWZD01000040">
    <property type="protein sequence ID" value="HJA79344.1"/>
    <property type="molecule type" value="Genomic_DNA"/>
</dbReference>
<reference evidence="3" key="1">
    <citation type="journal article" date="2021" name="PeerJ">
        <title>Extensive microbial diversity within the chicken gut microbiome revealed by metagenomics and culture.</title>
        <authorList>
            <person name="Gilroy R."/>
            <person name="Ravi A."/>
            <person name="Getino M."/>
            <person name="Pursley I."/>
            <person name="Horton D.L."/>
            <person name="Alikhan N.F."/>
            <person name="Baker D."/>
            <person name="Gharbi K."/>
            <person name="Hall N."/>
            <person name="Watson M."/>
            <person name="Adriaenssens E.M."/>
            <person name="Foster-Nyarko E."/>
            <person name="Jarju S."/>
            <person name="Secka A."/>
            <person name="Antonio M."/>
            <person name="Oren A."/>
            <person name="Chaudhuri R.R."/>
            <person name="La Ragione R."/>
            <person name="Hildebrand F."/>
            <person name="Pallen M.J."/>
        </authorList>
    </citation>
    <scope>NUCLEOTIDE SEQUENCE</scope>
    <source>
        <strain evidence="3">5032</strain>
    </source>
</reference>
<dbReference type="InterPro" id="IPR000305">
    <property type="entry name" value="GIY-YIG_endonuc"/>
</dbReference>
<dbReference type="AlphaFoldDB" id="A0A9D2HP32"/>
<dbReference type="PROSITE" id="PS50164">
    <property type="entry name" value="GIY_YIG"/>
    <property type="match status" value="1"/>
</dbReference>
<protein>
    <submittedName>
        <fullName evidence="3">GIY-YIG nuclease family protein</fullName>
    </submittedName>
</protein>